<feature type="compositionally biased region" description="Polar residues" evidence="1">
    <location>
        <begin position="24"/>
        <end position="37"/>
    </location>
</feature>
<dbReference type="EMBL" id="CCKQ01014589">
    <property type="protein sequence ID" value="CDW86371.1"/>
    <property type="molecule type" value="Genomic_DNA"/>
</dbReference>
<feature type="region of interest" description="Disordered" evidence="1">
    <location>
        <begin position="24"/>
        <end position="46"/>
    </location>
</feature>
<protein>
    <submittedName>
        <fullName evidence="2">Uncharacterized protein</fullName>
    </submittedName>
</protein>
<reference evidence="2 3" key="1">
    <citation type="submission" date="2014-06" db="EMBL/GenBank/DDBJ databases">
        <authorList>
            <person name="Swart Estienne"/>
        </authorList>
    </citation>
    <scope>NUCLEOTIDE SEQUENCE [LARGE SCALE GENOMIC DNA]</scope>
    <source>
        <strain evidence="2 3">130c</strain>
    </source>
</reference>
<evidence type="ECO:0000256" key="1">
    <source>
        <dbReference type="SAM" id="MobiDB-lite"/>
    </source>
</evidence>
<proteinExistence type="predicted"/>
<feature type="compositionally biased region" description="Basic residues" evidence="1">
    <location>
        <begin position="1183"/>
        <end position="1199"/>
    </location>
</feature>
<feature type="compositionally biased region" description="Low complexity" evidence="1">
    <location>
        <begin position="762"/>
        <end position="775"/>
    </location>
</feature>
<evidence type="ECO:0000313" key="3">
    <source>
        <dbReference type="Proteomes" id="UP000039865"/>
    </source>
</evidence>
<accession>A0A078AWE3</accession>
<feature type="compositionally biased region" description="Polar residues" evidence="1">
    <location>
        <begin position="1631"/>
        <end position="1643"/>
    </location>
</feature>
<evidence type="ECO:0000313" key="2">
    <source>
        <dbReference type="EMBL" id="CDW86371.1"/>
    </source>
</evidence>
<name>A0A078AWE3_STYLE</name>
<feature type="region of interest" description="Disordered" evidence="1">
    <location>
        <begin position="758"/>
        <end position="789"/>
    </location>
</feature>
<dbReference type="InParanoid" id="A0A078AWE3"/>
<dbReference type="OrthoDB" id="313041at2759"/>
<feature type="region of interest" description="Disordered" evidence="1">
    <location>
        <begin position="1236"/>
        <end position="1255"/>
    </location>
</feature>
<feature type="region of interest" description="Disordered" evidence="1">
    <location>
        <begin position="1620"/>
        <end position="1648"/>
    </location>
</feature>
<organism evidence="2 3">
    <name type="scientific">Stylonychia lemnae</name>
    <name type="common">Ciliate</name>
    <dbReference type="NCBI Taxonomy" id="5949"/>
    <lineage>
        <taxon>Eukaryota</taxon>
        <taxon>Sar</taxon>
        <taxon>Alveolata</taxon>
        <taxon>Ciliophora</taxon>
        <taxon>Intramacronucleata</taxon>
        <taxon>Spirotrichea</taxon>
        <taxon>Stichotrichia</taxon>
        <taxon>Sporadotrichida</taxon>
        <taxon>Oxytrichidae</taxon>
        <taxon>Stylonychinae</taxon>
        <taxon>Stylonychia</taxon>
    </lineage>
</organism>
<keyword evidence="3" id="KW-1185">Reference proteome</keyword>
<gene>
    <name evidence="2" type="primary">Contig19575.g20757</name>
    <name evidence="2" type="ORF">STYLEM_15465</name>
</gene>
<sequence length="1683" mass="199524">MQNILSTNKKHAFRALRFSQLAQTPSRQISQLNQKHQNTSHKQRFEKDQSKSWIFNSLVGLGSLFLAYQATQQHQAFAEGENQQEEQKEFQSVQDVQANTEENQQVKPQDQEVQQQKQESIMKDLVGENIKEVMTNKENKFIFFYRSSKLSQDDFQKVEEHATKMFNGLRILPYKIDLDSEFNELSKYLKERNPATEATVDKQIEDNSFLLANQYGDIWFWEYDLIKYFFGELLEQIFNFYQGPLKLMAEEQIIMNSSTGNDFHIIAYIDDYNNVEGMKKLKNYRKFHTKNTDKFFHFKFWLTENKELAQKLKIDTNPEAIGQIYLVRQSNHFNNRQKNVKLCDYDYHSQKILSAEDVNRDVQGAYAKILQNAFNSPIVIHDYMTFANLSQKYKSSLLVVYCDEKEDPKKYNELLRSLIKARKAMPINLKPDENGELQKSQRHQDVIFVMSTTKSLMPITKIHSSQPQALFITPDSEFVNLFNNYLPQLEKVEGMSPDEFLKKALNIDSELKEIKEEENQNRKDTMKLLYSPDRFIMNKMYHTDDPEILSDFQKLVDFVKQSVNGELKCYWDTENVPKTKYAQKIVGEDFDKRVMQGNKDAVVLVYHPIKEKNRELVDKFEEFVRTQDADQGISPDGQVVYGKYNGINESNTFKSPKQLPSILYFKKVKDQDEKEIIALDSIQDLLVKSPAMRIFAQSTRKEKRIQDFIRVNTPSTVANSRVSTVKHRNFISVHDGSQFFQQTSRPQSSINENDQITSIASRNTNRFRNNTQTQNTHRRQNKEQMHRSVEQSERTLANIDHMNSIHNDSVESNLNMPSIHYKTINFSRQPQNKLNKSYNGYPTFVDRMPNRNLANFQDIYGPKYSESQQRIKSFILKLKETKREEVNKTFDDRITEKYSDSQGEVQQRRLILIKRHQLPGKSRELSRFEEISQQFNQYYMESKKNKAAIKIQRYWREYHQFMVMKYKNLTLKDIYNGIQEINLELKDQLVQKVMQPNLERFYRSICKRAVFIRTVTSAGRLMRLFKTLEHAFNSNQQRWFYYKYEKTFEKQIREKKADKILQYQNVIRSQDKDENERQFRMNDIKKLLQIKPFSQIKIDFPENQYIFRGRRNSIGQTRIEKFMKVMGEFRDLEYNHNYQPSPPKKPNARKLLTKQKQDLQNEFNTLLKQEIEDFKKHIDYKPPKPKHTSPHKASFKSRKQGSSSSLIKKKQTQRKNSEIIPSSFKRLFNRNRTRIYSNVNDGSPSSNKNSNVPQSFSIKEGNITRFHTLIPRPMDYDSSKDPETISIGEFKTFKLGSIGNIETTQSAEETSSSDDSSVKFYQRECCKKCLRVKENPDGVHNHDPWRTLSEKIQRLRSKEKRTHRIILHGINTKNEMKGQVRDDQGLDKEKIKEIRRRQFFNFFADFYDKYERGAFGKDLSYHFSDEEKEKNLKRYFKKYYRDDLFLPSVVVDIPIECNMAAQKRLCECYIKKNQSYSKNRVQRKIKVKMLVGREQYEKREEYLGMSPGIQNTFVMEENMQELNELLREKTKQIHRRNRTQLVQPMKKEEIYNGSLAKKILENTFESRIERLAEIKNRRESVIRKGEIVTESFEKAFPDYNKILTQYGSSRIFNQNMKQNESFTKKNKSSHESSAMNGRNNNHNLDQRYSGKMNRNIWLSRIGSTQKFKFLDSKEQSINSSKRE</sequence>
<feature type="region of interest" description="Disordered" evidence="1">
    <location>
        <begin position="1178"/>
        <end position="1224"/>
    </location>
</feature>
<dbReference type="Proteomes" id="UP000039865">
    <property type="component" value="Unassembled WGS sequence"/>
</dbReference>